<organism evidence="4 5">
    <name type="scientific">Anaerobacterium chartisolvens</name>
    <dbReference type="NCBI Taxonomy" id="1297424"/>
    <lineage>
        <taxon>Bacteria</taxon>
        <taxon>Bacillati</taxon>
        <taxon>Bacillota</taxon>
        <taxon>Clostridia</taxon>
        <taxon>Eubacteriales</taxon>
        <taxon>Oscillospiraceae</taxon>
        <taxon>Anaerobacterium</taxon>
    </lineage>
</organism>
<dbReference type="InterPro" id="IPR036906">
    <property type="entry name" value="ATPase_V1_fsu_sf"/>
</dbReference>
<dbReference type="NCBIfam" id="NF002384">
    <property type="entry name" value="PRK01395.1"/>
    <property type="match status" value="1"/>
</dbReference>
<dbReference type="InterPro" id="IPR008218">
    <property type="entry name" value="ATPase_V1-cplx_f_g_su"/>
</dbReference>
<dbReference type="AlphaFoldDB" id="A0A369B7I0"/>
<reference evidence="4 5" key="1">
    <citation type="submission" date="2018-07" db="EMBL/GenBank/DDBJ databases">
        <title>Genomic Encyclopedia of Type Strains, Phase IV (KMG-IV): sequencing the most valuable type-strain genomes for metagenomic binning, comparative biology and taxonomic classification.</title>
        <authorList>
            <person name="Goeker M."/>
        </authorList>
    </citation>
    <scope>NUCLEOTIDE SEQUENCE [LARGE SCALE GENOMIC DNA]</scope>
    <source>
        <strain evidence="4 5">DSM 27016</strain>
    </source>
</reference>
<evidence type="ECO:0000313" key="5">
    <source>
        <dbReference type="Proteomes" id="UP000253034"/>
    </source>
</evidence>
<evidence type="ECO:0000313" key="4">
    <source>
        <dbReference type="EMBL" id="RCX17482.1"/>
    </source>
</evidence>
<proteinExistence type="inferred from homology"/>
<dbReference type="SUPFAM" id="SSF159468">
    <property type="entry name" value="AtpF-like"/>
    <property type="match status" value="1"/>
</dbReference>
<dbReference type="OrthoDB" id="5311at2"/>
<dbReference type="Proteomes" id="UP000253034">
    <property type="component" value="Unassembled WGS sequence"/>
</dbReference>
<gene>
    <name evidence="4" type="ORF">DFR58_10725</name>
</gene>
<dbReference type="EMBL" id="QPJT01000007">
    <property type="protein sequence ID" value="RCX17482.1"/>
    <property type="molecule type" value="Genomic_DNA"/>
</dbReference>
<evidence type="ECO:0000256" key="3">
    <source>
        <dbReference type="ARBA" id="ARBA00023065"/>
    </source>
</evidence>
<dbReference type="Pfam" id="PF01990">
    <property type="entry name" value="ATP-synt_F"/>
    <property type="match status" value="1"/>
</dbReference>
<name>A0A369B7I0_9FIRM</name>
<dbReference type="RefSeq" id="WP_114297205.1">
    <property type="nucleotide sequence ID" value="NZ_QPJT01000007.1"/>
</dbReference>
<evidence type="ECO:0000256" key="1">
    <source>
        <dbReference type="ARBA" id="ARBA00010148"/>
    </source>
</evidence>
<dbReference type="Gene3D" id="3.40.50.10580">
    <property type="entry name" value="ATPase, V1 complex, subunit F"/>
    <property type="match status" value="1"/>
</dbReference>
<keyword evidence="3" id="KW-0406">Ion transport</keyword>
<sequence length="109" mass="11872">MHRIGVIGDKDSILGFKALGIEVFSVEDAEEAEKTLENMVVNNFAVIYITEQTAKDITPVIDRYNSRTVPVIIPIPGNQGTLGLGMQGVKRTVERAVGADILFKGEQVN</sequence>
<keyword evidence="5" id="KW-1185">Reference proteome</keyword>
<dbReference type="GO" id="GO:0046961">
    <property type="term" value="F:proton-transporting ATPase activity, rotational mechanism"/>
    <property type="evidence" value="ECO:0007669"/>
    <property type="project" value="InterPro"/>
</dbReference>
<comment type="similarity">
    <text evidence="1">Belongs to the V-ATPase F subunit family.</text>
</comment>
<accession>A0A369B7I0</accession>
<protein>
    <submittedName>
        <fullName evidence="4">V/A-type H+-transporting ATPase subunit F</fullName>
    </submittedName>
</protein>
<keyword evidence="2" id="KW-0813">Transport</keyword>
<evidence type="ECO:0000256" key="2">
    <source>
        <dbReference type="ARBA" id="ARBA00022448"/>
    </source>
</evidence>
<comment type="caution">
    <text evidence="4">The sequence shown here is derived from an EMBL/GenBank/DDBJ whole genome shotgun (WGS) entry which is preliminary data.</text>
</comment>